<comment type="caution">
    <text evidence="1">The sequence shown here is derived from an EMBL/GenBank/DDBJ whole genome shotgun (WGS) entry which is preliminary data.</text>
</comment>
<dbReference type="EMBL" id="JAIWYP010000007">
    <property type="protein sequence ID" value="KAH3798934.1"/>
    <property type="molecule type" value="Genomic_DNA"/>
</dbReference>
<evidence type="ECO:0000313" key="1">
    <source>
        <dbReference type="EMBL" id="KAH3798934.1"/>
    </source>
</evidence>
<sequence>MHITLATDGTRISTFTDPALKCPYGVHVTPSGKCLSVDATPILSYSWIMREERNWQLWYLRKMELATQCLSATTPAITGSLLG</sequence>
<accession>A0A9D4J7F5</accession>
<protein>
    <submittedName>
        <fullName evidence="1">Uncharacterized protein</fullName>
    </submittedName>
</protein>
<keyword evidence="2" id="KW-1185">Reference proteome</keyword>
<reference evidence="1" key="2">
    <citation type="submission" date="2020-11" db="EMBL/GenBank/DDBJ databases">
        <authorList>
            <person name="McCartney M.A."/>
            <person name="Auch B."/>
            <person name="Kono T."/>
            <person name="Mallez S."/>
            <person name="Becker A."/>
            <person name="Gohl D.M."/>
            <person name="Silverstein K.A.T."/>
            <person name="Koren S."/>
            <person name="Bechman K.B."/>
            <person name="Herman A."/>
            <person name="Abrahante J.E."/>
            <person name="Garbe J."/>
        </authorList>
    </citation>
    <scope>NUCLEOTIDE SEQUENCE</scope>
    <source>
        <strain evidence="1">Duluth1</strain>
        <tissue evidence="1">Whole animal</tissue>
    </source>
</reference>
<dbReference type="AlphaFoldDB" id="A0A9D4J7F5"/>
<name>A0A9D4J7F5_DREPO</name>
<organism evidence="1 2">
    <name type="scientific">Dreissena polymorpha</name>
    <name type="common">Zebra mussel</name>
    <name type="synonym">Mytilus polymorpha</name>
    <dbReference type="NCBI Taxonomy" id="45954"/>
    <lineage>
        <taxon>Eukaryota</taxon>
        <taxon>Metazoa</taxon>
        <taxon>Spiralia</taxon>
        <taxon>Lophotrochozoa</taxon>
        <taxon>Mollusca</taxon>
        <taxon>Bivalvia</taxon>
        <taxon>Autobranchia</taxon>
        <taxon>Heteroconchia</taxon>
        <taxon>Euheterodonta</taxon>
        <taxon>Imparidentia</taxon>
        <taxon>Neoheterodontei</taxon>
        <taxon>Myida</taxon>
        <taxon>Dreissenoidea</taxon>
        <taxon>Dreissenidae</taxon>
        <taxon>Dreissena</taxon>
    </lineage>
</organism>
<dbReference type="Proteomes" id="UP000828390">
    <property type="component" value="Unassembled WGS sequence"/>
</dbReference>
<reference evidence="1" key="1">
    <citation type="journal article" date="2019" name="bioRxiv">
        <title>The Genome of the Zebra Mussel, Dreissena polymorpha: A Resource for Invasive Species Research.</title>
        <authorList>
            <person name="McCartney M.A."/>
            <person name="Auch B."/>
            <person name="Kono T."/>
            <person name="Mallez S."/>
            <person name="Zhang Y."/>
            <person name="Obille A."/>
            <person name="Becker A."/>
            <person name="Abrahante J.E."/>
            <person name="Garbe J."/>
            <person name="Badalamenti J.P."/>
            <person name="Herman A."/>
            <person name="Mangelson H."/>
            <person name="Liachko I."/>
            <person name="Sullivan S."/>
            <person name="Sone E.D."/>
            <person name="Koren S."/>
            <person name="Silverstein K.A.T."/>
            <person name="Beckman K.B."/>
            <person name="Gohl D.M."/>
        </authorList>
    </citation>
    <scope>NUCLEOTIDE SEQUENCE</scope>
    <source>
        <strain evidence="1">Duluth1</strain>
        <tissue evidence="1">Whole animal</tissue>
    </source>
</reference>
<evidence type="ECO:0000313" key="2">
    <source>
        <dbReference type="Proteomes" id="UP000828390"/>
    </source>
</evidence>
<gene>
    <name evidence="1" type="ORF">DPMN_152538</name>
</gene>
<proteinExistence type="predicted"/>